<reference evidence="1" key="1">
    <citation type="submission" date="2019-11" db="EMBL/GenBank/DDBJ databases">
        <authorList>
            <person name="Feng L."/>
        </authorList>
    </citation>
    <scope>NUCLEOTIDE SEQUENCE</scope>
    <source>
        <strain evidence="1">VrattiLFYP33</strain>
    </source>
</reference>
<dbReference type="EMBL" id="CACRUX010000033">
    <property type="protein sequence ID" value="VYT92361.1"/>
    <property type="molecule type" value="Genomic_DNA"/>
</dbReference>
<dbReference type="RefSeq" id="WP_156704430.1">
    <property type="nucleotide sequence ID" value="NZ_CACRUX010000033.1"/>
</dbReference>
<gene>
    <name evidence="1" type="ORF">VRLFYP33_00793</name>
</gene>
<evidence type="ECO:0000313" key="1">
    <source>
        <dbReference type="EMBL" id="VYT92361.1"/>
    </source>
</evidence>
<dbReference type="AlphaFoldDB" id="A0A6N3AL81"/>
<protein>
    <submittedName>
        <fullName evidence="1">Uncharacterized protein</fullName>
    </submittedName>
</protein>
<name>A0A6N3AL81_9FIRM</name>
<accession>A0A6N3AL81</accession>
<organism evidence="1">
    <name type="scientific">Veillonella ratti</name>
    <dbReference type="NCBI Taxonomy" id="103892"/>
    <lineage>
        <taxon>Bacteria</taxon>
        <taxon>Bacillati</taxon>
        <taxon>Bacillota</taxon>
        <taxon>Negativicutes</taxon>
        <taxon>Veillonellales</taxon>
        <taxon>Veillonellaceae</taxon>
        <taxon>Veillonella</taxon>
    </lineage>
</organism>
<proteinExistence type="predicted"/>
<sequence length="126" mass="14619">MKKIKCDWFGEGEELYFNIMRLAEFEKAIGRPIQRLFIEGFFLDDLFIAYEIGLRHEGRRKPQFYINKIQELMDSKDLSIGELITPVQKALIASGVAGKQAYYGMFPEELTDDEKDELEAEESAKN</sequence>